<evidence type="ECO:0000256" key="14">
    <source>
        <dbReference type="SAM" id="SignalP"/>
    </source>
</evidence>
<dbReference type="SUPFAM" id="SSF53850">
    <property type="entry name" value="Periplasmic binding protein-like II"/>
    <property type="match status" value="1"/>
</dbReference>
<evidence type="ECO:0000256" key="11">
    <source>
        <dbReference type="ARBA" id="ARBA00023286"/>
    </source>
</evidence>
<dbReference type="EMBL" id="VVIM01000008">
    <property type="protein sequence ID" value="KAB0794722.1"/>
    <property type="molecule type" value="Genomic_DNA"/>
</dbReference>
<keyword evidence="3" id="KW-0813">Transport</keyword>
<evidence type="ECO:0000256" key="2">
    <source>
        <dbReference type="ARBA" id="ARBA00008685"/>
    </source>
</evidence>
<protein>
    <recommendedName>
        <fullName evidence="19">Ionotropic glutamate receptor L-glutamate and glycine-binding domain-containing protein</fullName>
    </recommendedName>
</protein>
<feature type="domain" description="Ionotropic glutamate receptor L-glutamate and glycine-binding" evidence="16">
    <location>
        <begin position="255"/>
        <end position="350"/>
    </location>
</feature>
<dbReference type="PANTHER" id="PTHR42643:SF35">
    <property type="entry name" value="IONOTROPIC RECEPTOR 68A, ISOFORM A"/>
    <property type="match status" value="1"/>
</dbReference>
<evidence type="ECO:0000256" key="7">
    <source>
        <dbReference type="ARBA" id="ARBA00023065"/>
    </source>
</evidence>
<gene>
    <name evidence="17" type="ORF">PPYR_11561</name>
</gene>
<organism evidence="17 18">
    <name type="scientific">Photinus pyralis</name>
    <name type="common">Common eastern firefly</name>
    <name type="synonym">Lampyris pyralis</name>
    <dbReference type="NCBI Taxonomy" id="7054"/>
    <lineage>
        <taxon>Eukaryota</taxon>
        <taxon>Metazoa</taxon>
        <taxon>Ecdysozoa</taxon>
        <taxon>Arthropoda</taxon>
        <taxon>Hexapoda</taxon>
        <taxon>Insecta</taxon>
        <taxon>Pterygota</taxon>
        <taxon>Neoptera</taxon>
        <taxon>Endopterygota</taxon>
        <taxon>Coleoptera</taxon>
        <taxon>Polyphaga</taxon>
        <taxon>Elateriformia</taxon>
        <taxon>Elateroidea</taxon>
        <taxon>Lampyridae</taxon>
        <taxon>Lampyrinae</taxon>
        <taxon>Photinus</taxon>
    </lineage>
</organism>
<keyword evidence="8 13" id="KW-0472">Membrane</keyword>
<keyword evidence="12" id="KW-0407">Ion channel</keyword>
<feature type="signal peptide" evidence="14">
    <location>
        <begin position="1"/>
        <end position="18"/>
    </location>
</feature>
<feature type="domain" description="Ionotropic glutamate receptor C-terminal" evidence="15">
    <location>
        <begin position="453"/>
        <end position="698"/>
    </location>
</feature>
<dbReference type="AlphaFoldDB" id="A0A5N4ABN0"/>
<comment type="caution">
    <text evidence="17">The sequence shown here is derived from an EMBL/GenBank/DDBJ whole genome shotgun (WGS) entry which is preliminary data.</text>
</comment>
<feature type="chain" id="PRO_5024410647" description="Ionotropic glutamate receptor L-glutamate and glycine-binding domain-containing protein" evidence="14">
    <location>
        <begin position="19"/>
        <end position="734"/>
    </location>
</feature>
<dbReference type="OrthoDB" id="5984008at2759"/>
<dbReference type="InterPro" id="IPR001320">
    <property type="entry name" value="Iontro_rcpt_C"/>
</dbReference>
<dbReference type="GO" id="GO:0050906">
    <property type="term" value="P:detection of stimulus involved in sensory perception"/>
    <property type="evidence" value="ECO:0007669"/>
    <property type="project" value="UniProtKB-ARBA"/>
</dbReference>
<reference evidence="17 18" key="1">
    <citation type="journal article" date="2018" name="Elife">
        <title>Firefly genomes illuminate parallel origins of bioluminescence in beetles.</title>
        <authorList>
            <person name="Fallon T.R."/>
            <person name="Lower S.E."/>
            <person name="Chang C.H."/>
            <person name="Bessho-Uehara M."/>
            <person name="Martin G.J."/>
            <person name="Bewick A.J."/>
            <person name="Behringer M."/>
            <person name="Debat H.J."/>
            <person name="Wong I."/>
            <person name="Day J.C."/>
            <person name="Suvorov A."/>
            <person name="Silva C.J."/>
            <person name="Stanger-Hall K.F."/>
            <person name="Hall D.W."/>
            <person name="Schmitz R.J."/>
            <person name="Nelson D.R."/>
            <person name="Lewis S.M."/>
            <person name="Shigenobu S."/>
            <person name="Bybee S.M."/>
            <person name="Larracuente A.M."/>
            <person name="Oba Y."/>
            <person name="Weng J.K."/>
        </authorList>
    </citation>
    <scope>NUCLEOTIDE SEQUENCE [LARGE SCALE GENOMIC DNA]</scope>
    <source>
        <strain evidence="17">1611_PpyrPB1</strain>
        <tissue evidence="17">Whole body</tissue>
    </source>
</reference>
<evidence type="ECO:0000256" key="1">
    <source>
        <dbReference type="ARBA" id="ARBA00004651"/>
    </source>
</evidence>
<comment type="similarity">
    <text evidence="2">Belongs to the glutamate-gated ion channel (TC 1.A.10.1) family.</text>
</comment>
<feature type="transmembrane region" description="Helical" evidence="13">
    <location>
        <begin position="485"/>
        <end position="506"/>
    </location>
</feature>
<name>A0A5N4ABN0_PHOPY</name>
<keyword evidence="14" id="KW-0732">Signal</keyword>
<sequence length="734" mass="84520">MKCGIFTILLFNLTVIQSKRYFANFNINPSNAKESSFNALIRHVIASSMEKKCVVIICDHIYYKMLDWEYFTGARSHFAHFIVIVEESEDLLAPADASRDVLKVSSEHGCEFYIILISNAIQSSRLLKYGERYRTVNTRARFLILHDYRLFQMDLHYLWEKIINVIFIKELVRKKGQTEEEVLLYELSTVPFPFPIKAIMVPRRLAIWRGTPLHSDIELYKDKTIDLKNQTLHITVFSHLPASVKKKTCPLKSHRASLSTHSRTFQGIEIEILETLAVSMNFVPQIYEPKDVDTELWGAKGPDGKYTGILGEMVANRADMALGDLQYTHFFLKLMDLSVPYNTECLTFLTPESLTTNSWKTLILPFRLQLWLAILSSLGLMAGFFHALCYFHDKVNELKYEELQAQKLALKNELDQVAASKRFNPKQTYGELKKQYLLPTVEGEPVGLYLFRKIGSSILYTYGMLLVIALPKLPTGWSIRVLTGWYWIYCILIVVAYKASMTAILAKPESRVTIDTLQELINSKLAVGGWGEVNVEFFRTSLDVPTQIIGSRFEKLNDSDDAIDRVVEGNFALYENEYYLQNAVVKKQLRYQQEEDELKGNKSLQIQKIPKGDHYLHIMSDCMIHMPISIGLKKNSPLKYRVDTLVRRIFEVGLVKKWLDDIMQQTANDEVHYQGSEAVKAVMDMQKFMGALVALAIGYFISFIVLLSEILHFEMNIKKHPDFNKYTKQISKSK</sequence>
<keyword evidence="18" id="KW-1185">Reference proteome</keyword>
<comment type="subcellular location">
    <subcellularLocation>
        <location evidence="1">Cell membrane</location>
        <topology evidence="1">Multi-pass membrane protein</topology>
    </subcellularLocation>
</comment>
<evidence type="ECO:0000313" key="18">
    <source>
        <dbReference type="Proteomes" id="UP000327044"/>
    </source>
</evidence>
<dbReference type="Pfam" id="PF10613">
    <property type="entry name" value="Lig_chan-Glu_bd"/>
    <property type="match status" value="1"/>
</dbReference>
<evidence type="ECO:0000256" key="10">
    <source>
        <dbReference type="ARBA" id="ARBA00023180"/>
    </source>
</evidence>
<evidence type="ECO:0000256" key="13">
    <source>
        <dbReference type="SAM" id="Phobius"/>
    </source>
</evidence>
<keyword evidence="10" id="KW-0325">Glycoprotein</keyword>
<keyword evidence="4" id="KW-1003">Cell membrane</keyword>
<dbReference type="Proteomes" id="UP000327044">
    <property type="component" value="Unassembled WGS sequence"/>
</dbReference>
<evidence type="ECO:0000259" key="16">
    <source>
        <dbReference type="Pfam" id="PF10613"/>
    </source>
</evidence>
<evidence type="ECO:0000259" key="15">
    <source>
        <dbReference type="Pfam" id="PF00060"/>
    </source>
</evidence>
<evidence type="ECO:0000256" key="3">
    <source>
        <dbReference type="ARBA" id="ARBA00022448"/>
    </source>
</evidence>
<evidence type="ECO:0000256" key="4">
    <source>
        <dbReference type="ARBA" id="ARBA00022475"/>
    </source>
</evidence>
<dbReference type="Pfam" id="PF00060">
    <property type="entry name" value="Lig_chan"/>
    <property type="match status" value="1"/>
</dbReference>
<keyword evidence="7" id="KW-0406">Ion transport</keyword>
<dbReference type="Gene3D" id="1.10.287.70">
    <property type="match status" value="1"/>
</dbReference>
<dbReference type="PANTHER" id="PTHR42643">
    <property type="entry name" value="IONOTROPIC RECEPTOR 20A-RELATED"/>
    <property type="match status" value="1"/>
</dbReference>
<proteinExistence type="inferred from homology"/>
<keyword evidence="9" id="KW-0675">Receptor</keyword>
<evidence type="ECO:0000256" key="8">
    <source>
        <dbReference type="ARBA" id="ARBA00023136"/>
    </source>
</evidence>
<dbReference type="Gene3D" id="3.40.190.10">
    <property type="entry name" value="Periplasmic binding protein-like II"/>
    <property type="match status" value="1"/>
</dbReference>
<feature type="transmembrane region" description="Helical" evidence="13">
    <location>
        <begin position="688"/>
        <end position="707"/>
    </location>
</feature>
<dbReference type="GO" id="GO:0005886">
    <property type="term" value="C:plasma membrane"/>
    <property type="evidence" value="ECO:0007669"/>
    <property type="project" value="UniProtKB-SubCell"/>
</dbReference>
<dbReference type="FunCoup" id="A0A5N4ABN0">
    <property type="interactions" value="10"/>
</dbReference>
<dbReference type="InParanoid" id="A0A5N4ABN0"/>
<keyword evidence="5 13" id="KW-0812">Transmembrane</keyword>
<dbReference type="InterPro" id="IPR052192">
    <property type="entry name" value="Insect_Ionotropic_Sensory_Rcpt"/>
</dbReference>
<dbReference type="GO" id="GO:0015276">
    <property type="term" value="F:ligand-gated monoatomic ion channel activity"/>
    <property type="evidence" value="ECO:0007669"/>
    <property type="project" value="InterPro"/>
</dbReference>
<evidence type="ECO:0000256" key="6">
    <source>
        <dbReference type="ARBA" id="ARBA00022989"/>
    </source>
</evidence>
<evidence type="ECO:0008006" key="19">
    <source>
        <dbReference type="Google" id="ProtNLM"/>
    </source>
</evidence>
<accession>A0A5N4ABN0</accession>
<keyword evidence="11" id="KW-1071">Ligand-gated ion channel</keyword>
<dbReference type="InterPro" id="IPR019594">
    <property type="entry name" value="Glu/Gly-bd"/>
</dbReference>
<keyword evidence="6 13" id="KW-1133">Transmembrane helix</keyword>
<evidence type="ECO:0000256" key="12">
    <source>
        <dbReference type="ARBA" id="ARBA00023303"/>
    </source>
</evidence>
<feature type="transmembrane region" description="Helical" evidence="13">
    <location>
        <begin position="459"/>
        <end position="479"/>
    </location>
</feature>
<feature type="transmembrane region" description="Helical" evidence="13">
    <location>
        <begin position="370"/>
        <end position="391"/>
    </location>
</feature>
<evidence type="ECO:0000313" key="17">
    <source>
        <dbReference type="EMBL" id="KAB0794722.1"/>
    </source>
</evidence>
<evidence type="ECO:0000256" key="9">
    <source>
        <dbReference type="ARBA" id="ARBA00023170"/>
    </source>
</evidence>
<evidence type="ECO:0000256" key="5">
    <source>
        <dbReference type="ARBA" id="ARBA00022692"/>
    </source>
</evidence>